<feature type="domain" description="Flagellar basal body rod protein N-terminal" evidence="8">
    <location>
        <begin position="8"/>
        <end position="37"/>
    </location>
</feature>
<keyword evidence="6 7" id="KW-0975">Bacterial flagellum</keyword>
<dbReference type="Pfam" id="PF00460">
    <property type="entry name" value="Flg_bb_rod"/>
    <property type="match status" value="1"/>
</dbReference>
<dbReference type="InterPro" id="IPR010930">
    <property type="entry name" value="Flg_bb/hook_C_dom"/>
</dbReference>
<accession>A0AA96G7Y4</accession>
<protein>
    <recommendedName>
        <fullName evidence="4 7">Flagellar hook-associated protein 1</fullName>
        <shortName evidence="7">HAP1</shortName>
    </recommendedName>
</protein>
<keyword evidence="13" id="KW-1185">Reference proteome</keyword>
<evidence type="ECO:0000259" key="9">
    <source>
        <dbReference type="Pfam" id="PF06429"/>
    </source>
</evidence>
<dbReference type="AlphaFoldDB" id="A0AA96G7Y4"/>
<name>A0AA96G7Y4_9BACT</name>
<evidence type="ECO:0000256" key="7">
    <source>
        <dbReference type="RuleBase" id="RU362065"/>
    </source>
</evidence>
<evidence type="ECO:0000259" key="11">
    <source>
        <dbReference type="Pfam" id="PF22638"/>
    </source>
</evidence>
<keyword evidence="5 7" id="KW-0964">Secreted</keyword>
<dbReference type="GO" id="GO:0009424">
    <property type="term" value="C:bacterial-type flagellum hook"/>
    <property type="evidence" value="ECO:0007669"/>
    <property type="project" value="UniProtKB-UniRule"/>
</dbReference>
<dbReference type="RefSeq" id="WP_312640606.1">
    <property type="nucleotide sequence ID" value="NZ_CP116967.1"/>
</dbReference>
<feature type="domain" description="Flagellar basal-body/hook protein C-terminal" evidence="9">
    <location>
        <begin position="507"/>
        <end position="545"/>
    </location>
</feature>
<evidence type="ECO:0000259" key="10">
    <source>
        <dbReference type="Pfam" id="PF21158"/>
    </source>
</evidence>
<evidence type="ECO:0000259" key="8">
    <source>
        <dbReference type="Pfam" id="PF00460"/>
    </source>
</evidence>
<dbReference type="KEGG" id="nall:PP769_12590"/>
<dbReference type="InterPro" id="IPR053927">
    <property type="entry name" value="FlgK_helical"/>
</dbReference>
<dbReference type="EMBL" id="CP116967">
    <property type="protein sequence ID" value="WNM56813.1"/>
    <property type="molecule type" value="Genomic_DNA"/>
</dbReference>
<sequence>MAGISDIFNIARSGIRANQQGLATTSHNIANINTKGYSRQEVVLETARPAEGTIGSGVRVAAIRQTVDDFLENQLTSVNEDIGSITARNNYLVQADGIFTETDNSGLSFSLTEFFNAVRDLATNPESTIQRTVLLAKGQSLSDQFVTVAQGLNQIRLDADGEIARHVDTINGLATKIASLNDVIFKTESGGRDALDLRDQRRVLINDLAGLVNIEQVPLNDGITINVGGQLLVAGNHANALSTEADPDNPPLHDVTFVRSDGSELSITHNIHGGQIGGLLVQRDEDMVEFQDQVDRLAAVLINEFNQQHQAGYGLDGTTNNNFFSTLSPQAPLAHDRNSGSATGSSVTIADPTLATFQEYEVQFSGASAYSVVNTATGATVTSGAYTSGSSLSFDGLDVVINGTPAAGDVFYVNAQKGAAQQFGVALSDTDKIAAASTAAGIPGNNTNALNLVAIHTNRHVDLGNVTLNDYHTITIGDVGSATQQSTQALHSKQLEIDQLTALRESVSGVSLDEELTNLLSFQRSFEASARMITVADELFQTILAMGR</sequence>
<reference evidence="12 13" key="1">
    <citation type="submission" date="2023-01" db="EMBL/GenBank/DDBJ databases">
        <title>Cultivation and genomic characterization of new, ubiquitous marine nitrite-oxidizing bacteria from the Nitrospirales.</title>
        <authorList>
            <person name="Mueller A.J."/>
            <person name="Daebeler A."/>
            <person name="Herbold C.W."/>
            <person name="Kirkegaard R.H."/>
            <person name="Daims H."/>
        </authorList>
    </citation>
    <scope>NUCLEOTIDE SEQUENCE [LARGE SCALE GENOMIC DNA]</scope>
    <source>
        <strain evidence="12 13">VA</strain>
    </source>
</reference>
<comment type="subcellular location">
    <subcellularLocation>
        <location evidence="1 7">Bacterial flagellum</location>
    </subcellularLocation>
    <subcellularLocation>
        <location evidence="2 7">Secreted</location>
    </subcellularLocation>
</comment>
<keyword evidence="12" id="KW-0282">Flagellum</keyword>
<feature type="domain" description="Flagellar hook-associated protein FlgK helical" evidence="11">
    <location>
        <begin position="94"/>
        <end position="324"/>
    </location>
</feature>
<dbReference type="GO" id="GO:0005576">
    <property type="term" value="C:extracellular region"/>
    <property type="evidence" value="ECO:0007669"/>
    <property type="project" value="UniProtKB-SubCell"/>
</dbReference>
<gene>
    <name evidence="7 12" type="primary">flgK</name>
    <name evidence="12" type="ORF">PP769_12590</name>
</gene>
<keyword evidence="12" id="KW-0966">Cell projection</keyword>
<dbReference type="PRINTS" id="PR01005">
    <property type="entry name" value="FLGHOOKAP1"/>
</dbReference>
<dbReference type="PANTHER" id="PTHR30033:SF1">
    <property type="entry name" value="FLAGELLAR HOOK-ASSOCIATED PROTEIN 1"/>
    <property type="match status" value="1"/>
</dbReference>
<dbReference type="Proteomes" id="UP001302719">
    <property type="component" value="Chromosome"/>
</dbReference>
<dbReference type="Pfam" id="PF06429">
    <property type="entry name" value="Flg_bbr_C"/>
    <property type="match status" value="1"/>
</dbReference>
<dbReference type="InterPro" id="IPR002371">
    <property type="entry name" value="FlgK"/>
</dbReference>
<dbReference type="GO" id="GO:0044780">
    <property type="term" value="P:bacterial-type flagellum assembly"/>
    <property type="evidence" value="ECO:0007669"/>
    <property type="project" value="InterPro"/>
</dbReference>
<evidence type="ECO:0000256" key="6">
    <source>
        <dbReference type="ARBA" id="ARBA00023143"/>
    </source>
</evidence>
<evidence type="ECO:0000256" key="3">
    <source>
        <dbReference type="ARBA" id="ARBA00009677"/>
    </source>
</evidence>
<dbReference type="Pfam" id="PF21158">
    <property type="entry name" value="flgK_1st_1"/>
    <property type="match status" value="1"/>
</dbReference>
<dbReference type="Pfam" id="PF22638">
    <property type="entry name" value="FlgK_D1"/>
    <property type="match status" value="1"/>
</dbReference>
<evidence type="ECO:0000313" key="13">
    <source>
        <dbReference type="Proteomes" id="UP001302719"/>
    </source>
</evidence>
<evidence type="ECO:0000256" key="5">
    <source>
        <dbReference type="ARBA" id="ARBA00022525"/>
    </source>
</evidence>
<comment type="similarity">
    <text evidence="3 7">Belongs to the flagella basal body rod proteins family.</text>
</comment>
<organism evidence="12 13">
    <name type="scientific">Candidatus Nitrospira allomarina</name>
    <dbReference type="NCBI Taxonomy" id="3020900"/>
    <lineage>
        <taxon>Bacteria</taxon>
        <taxon>Pseudomonadati</taxon>
        <taxon>Nitrospirota</taxon>
        <taxon>Nitrospiria</taxon>
        <taxon>Nitrospirales</taxon>
        <taxon>Nitrospiraceae</taxon>
        <taxon>Nitrospira</taxon>
    </lineage>
</organism>
<evidence type="ECO:0000256" key="1">
    <source>
        <dbReference type="ARBA" id="ARBA00004365"/>
    </source>
</evidence>
<feature type="domain" description="Flagellar hook-associated protein 1 D2-like" evidence="10">
    <location>
        <begin position="336"/>
        <end position="414"/>
    </location>
</feature>
<proteinExistence type="inferred from homology"/>
<evidence type="ECO:0000313" key="12">
    <source>
        <dbReference type="EMBL" id="WNM56813.1"/>
    </source>
</evidence>
<dbReference type="PANTHER" id="PTHR30033">
    <property type="entry name" value="FLAGELLAR HOOK-ASSOCIATED PROTEIN 1"/>
    <property type="match status" value="1"/>
</dbReference>
<dbReference type="NCBIfam" id="TIGR02492">
    <property type="entry name" value="flgK_ends"/>
    <property type="match status" value="1"/>
</dbReference>
<dbReference type="InterPro" id="IPR001444">
    <property type="entry name" value="Flag_bb_rod_N"/>
</dbReference>
<evidence type="ECO:0000256" key="4">
    <source>
        <dbReference type="ARBA" id="ARBA00016244"/>
    </source>
</evidence>
<dbReference type="SUPFAM" id="SSF64518">
    <property type="entry name" value="Phase 1 flagellin"/>
    <property type="match status" value="1"/>
</dbReference>
<keyword evidence="12" id="KW-0969">Cilium</keyword>
<evidence type="ECO:0000256" key="2">
    <source>
        <dbReference type="ARBA" id="ARBA00004613"/>
    </source>
</evidence>
<dbReference type="GO" id="GO:0005198">
    <property type="term" value="F:structural molecule activity"/>
    <property type="evidence" value="ECO:0007669"/>
    <property type="project" value="UniProtKB-UniRule"/>
</dbReference>
<dbReference type="InterPro" id="IPR049119">
    <property type="entry name" value="FlgK_D2-like"/>
</dbReference>